<evidence type="ECO:0000313" key="2">
    <source>
        <dbReference type="EMBL" id="GER04883.1"/>
    </source>
</evidence>
<feature type="domain" description="Type I restriction enzyme R protein N-terminal" evidence="1">
    <location>
        <begin position="35"/>
        <end position="122"/>
    </location>
</feature>
<dbReference type="GO" id="GO:0008168">
    <property type="term" value="F:methyltransferase activity"/>
    <property type="evidence" value="ECO:0007669"/>
    <property type="project" value="UniProtKB-KW"/>
</dbReference>
<dbReference type="Pfam" id="PF13588">
    <property type="entry name" value="HSDR_N_2"/>
    <property type="match status" value="1"/>
</dbReference>
<dbReference type="InterPro" id="IPR017035">
    <property type="entry name" value="UCP035009_HsdR_All3000-type"/>
</dbReference>
<gene>
    <name evidence="2" type="ORF">JCM17846_25650</name>
</gene>
<dbReference type="GO" id="GO:0032259">
    <property type="term" value="P:methylation"/>
    <property type="evidence" value="ECO:0007669"/>
    <property type="project" value="UniProtKB-KW"/>
</dbReference>
<protein>
    <submittedName>
        <fullName evidence="2">Restriction endonuclease or methylase</fullName>
    </submittedName>
</protein>
<dbReference type="PIRSF" id="PIRSF035009">
    <property type="entry name" value="UCP035009_HSDR_N"/>
    <property type="match status" value="1"/>
</dbReference>
<keyword evidence="2" id="KW-0255">Endonuclease</keyword>
<dbReference type="EMBL" id="BKCN01000014">
    <property type="protein sequence ID" value="GER04883.1"/>
    <property type="molecule type" value="Genomic_DNA"/>
</dbReference>
<dbReference type="AlphaFoldDB" id="A0A5A7N959"/>
<organism evidence="2 3">
    <name type="scientific">Iodidimonas nitroreducens</name>
    <dbReference type="NCBI Taxonomy" id="1236968"/>
    <lineage>
        <taxon>Bacteria</taxon>
        <taxon>Pseudomonadati</taxon>
        <taxon>Pseudomonadota</taxon>
        <taxon>Alphaproteobacteria</taxon>
        <taxon>Iodidimonadales</taxon>
        <taxon>Iodidimonadaceae</taxon>
        <taxon>Iodidimonas</taxon>
    </lineage>
</organism>
<keyword evidence="2" id="KW-0808">Transferase</keyword>
<dbReference type="GO" id="GO:0004519">
    <property type="term" value="F:endonuclease activity"/>
    <property type="evidence" value="ECO:0007669"/>
    <property type="project" value="UniProtKB-KW"/>
</dbReference>
<keyword evidence="2" id="KW-0489">Methyltransferase</keyword>
<reference evidence="2 3" key="1">
    <citation type="submission" date="2019-09" db="EMBL/GenBank/DDBJ databases">
        <title>NBRP : Genome information of microbial organism related human and environment.</title>
        <authorList>
            <person name="Hattori M."/>
            <person name="Oshima K."/>
            <person name="Inaba H."/>
            <person name="Suda W."/>
            <person name="Sakamoto M."/>
            <person name="Iino T."/>
            <person name="Kitahara M."/>
            <person name="Oshida Y."/>
            <person name="Iida T."/>
            <person name="Kudo T."/>
            <person name="Itoh T."/>
            <person name="Ohkuma M."/>
        </authorList>
    </citation>
    <scope>NUCLEOTIDE SEQUENCE [LARGE SCALE GENOMIC DNA]</scope>
    <source>
        <strain evidence="2 3">Q-1</strain>
    </source>
</reference>
<comment type="caution">
    <text evidence="2">The sequence shown here is derived from an EMBL/GenBank/DDBJ whole genome shotgun (WGS) entry which is preliminary data.</text>
</comment>
<keyword evidence="2" id="KW-0540">Nuclease</keyword>
<evidence type="ECO:0000259" key="1">
    <source>
        <dbReference type="Pfam" id="PF13588"/>
    </source>
</evidence>
<dbReference type="InterPro" id="IPR029464">
    <property type="entry name" value="HSDR_N"/>
</dbReference>
<sequence>MDLYRDLQELQKKTIEQKQFLATEEAAKTSLVLPFIRALGYDVFNPSEVIPEFNADVGIKKGEKVDYAVCKDGKVNILIECKPSSMELNVSHAHQLFRYFSVTDARLAILTNGIKYQFYSDIENSNKMDDNPFYIFDLSFVRNSDIKILENFTKKHFSLENIIEKASDLRVQSLVIDYLKKEFLSPSDDLISFIAKNVHNGRITATIKDNYSKIVPNSISVIIRDLVNERLSTALKSSSSDQESLDEEKILSSQKNDDDGIVTTEEEISGYRIIQAIAAKYVSPKRIYMRDSKSYAAILFDDNNRKQIARLHFNGKAVKYIGTFNDREEIKHPIQDTTEIYELEDYIIKRIKELDTNN</sequence>
<proteinExistence type="predicted"/>
<keyword evidence="2" id="KW-0378">Hydrolase</keyword>
<keyword evidence="3" id="KW-1185">Reference proteome</keyword>
<dbReference type="RefSeq" id="WP_042082879.1">
    <property type="nucleotide sequence ID" value="NZ_BKCN01000014.1"/>
</dbReference>
<evidence type="ECO:0000313" key="3">
    <source>
        <dbReference type="Proteomes" id="UP000324996"/>
    </source>
</evidence>
<name>A0A5A7N959_9PROT</name>
<accession>A0A5A7N959</accession>
<dbReference type="Proteomes" id="UP000324996">
    <property type="component" value="Unassembled WGS sequence"/>
</dbReference>